<accession>A0A8H6HXL9</accession>
<keyword evidence="1" id="KW-1133">Transmembrane helix</keyword>
<gene>
    <name evidence="2" type="ORF">DFP72DRAFT_400792</name>
</gene>
<protein>
    <submittedName>
        <fullName evidence="2">Uncharacterized protein</fullName>
    </submittedName>
</protein>
<organism evidence="2 3">
    <name type="scientific">Ephemerocybe angulata</name>
    <dbReference type="NCBI Taxonomy" id="980116"/>
    <lineage>
        <taxon>Eukaryota</taxon>
        <taxon>Fungi</taxon>
        <taxon>Dikarya</taxon>
        <taxon>Basidiomycota</taxon>
        <taxon>Agaricomycotina</taxon>
        <taxon>Agaricomycetes</taxon>
        <taxon>Agaricomycetidae</taxon>
        <taxon>Agaricales</taxon>
        <taxon>Agaricineae</taxon>
        <taxon>Psathyrellaceae</taxon>
        <taxon>Ephemerocybe</taxon>
    </lineage>
</organism>
<comment type="caution">
    <text evidence="2">The sequence shown here is derived from an EMBL/GenBank/DDBJ whole genome shotgun (WGS) entry which is preliminary data.</text>
</comment>
<name>A0A8H6HXL9_9AGAR</name>
<reference evidence="2 3" key="1">
    <citation type="submission" date="2020-07" db="EMBL/GenBank/DDBJ databases">
        <title>Comparative genomics of pyrophilous fungi reveals a link between fire events and developmental genes.</title>
        <authorList>
            <consortium name="DOE Joint Genome Institute"/>
            <person name="Steindorff A.S."/>
            <person name="Carver A."/>
            <person name="Calhoun S."/>
            <person name="Stillman K."/>
            <person name="Liu H."/>
            <person name="Lipzen A."/>
            <person name="Pangilinan J."/>
            <person name="Labutti K."/>
            <person name="Bruns T.D."/>
            <person name="Grigoriev I.V."/>
        </authorList>
    </citation>
    <scope>NUCLEOTIDE SEQUENCE [LARGE SCALE GENOMIC DNA]</scope>
    <source>
        <strain evidence="2 3">CBS 144469</strain>
    </source>
</reference>
<sequence length="122" mass="13700">MEVSIRAGANGCLVCIRFLPFLPFHLLSRPHYISFIFFSIPIYSLYPFPPILVLIVDLSNSSPSSTHSPSAPIHPPVPSSLPRPAFLPHPQHFRGWTLIVVVRSAPLDVQGARSRRRPRRRG</sequence>
<evidence type="ECO:0000256" key="1">
    <source>
        <dbReference type="SAM" id="Phobius"/>
    </source>
</evidence>
<keyword evidence="1" id="KW-0472">Membrane</keyword>
<keyword evidence="1" id="KW-0812">Transmembrane</keyword>
<keyword evidence="3" id="KW-1185">Reference proteome</keyword>
<dbReference type="EMBL" id="JACGCI010000038">
    <property type="protein sequence ID" value="KAF6753646.1"/>
    <property type="molecule type" value="Genomic_DNA"/>
</dbReference>
<dbReference type="AlphaFoldDB" id="A0A8H6HXL9"/>
<proteinExistence type="predicted"/>
<feature type="transmembrane region" description="Helical" evidence="1">
    <location>
        <begin position="32"/>
        <end position="56"/>
    </location>
</feature>
<dbReference type="Proteomes" id="UP000521943">
    <property type="component" value="Unassembled WGS sequence"/>
</dbReference>
<feature type="transmembrane region" description="Helical" evidence="1">
    <location>
        <begin position="7"/>
        <end position="26"/>
    </location>
</feature>
<evidence type="ECO:0000313" key="3">
    <source>
        <dbReference type="Proteomes" id="UP000521943"/>
    </source>
</evidence>
<evidence type="ECO:0000313" key="2">
    <source>
        <dbReference type="EMBL" id="KAF6753646.1"/>
    </source>
</evidence>